<evidence type="ECO:0000313" key="1">
    <source>
        <dbReference type="EMBL" id="TWT91395.1"/>
    </source>
</evidence>
<dbReference type="EMBL" id="SJPM01000015">
    <property type="protein sequence ID" value="TWT91444.1"/>
    <property type="molecule type" value="Genomic_DNA"/>
</dbReference>
<reference evidence="2 3" key="1">
    <citation type="submission" date="2019-02" db="EMBL/GenBank/DDBJ databases">
        <title>Deep-cultivation of Planctomycetes and their phenomic and genomic characterization uncovers novel biology.</title>
        <authorList>
            <person name="Wiegand S."/>
            <person name="Jogler M."/>
            <person name="Boedeker C."/>
            <person name="Pinto D."/>
            <person name="Vollmers J."/>
            <person name="Rivas-Marin E."/>
            <person name="Kohn T."/>
            <person name="Peeters S.H."/>
            <person name="Heuer A."/>
            <person name="Rast P."/>
            <person name="Oberbeckmann S."/>
            <person name="Bunk B."/>
            <person name="Jeske O."/>
            <person name="Meyerdierks A."/>
            <person name="Storesund J.E."/>
            <person name="Kallscheuer N."/>
            <person name="Luecker S."/>
            <person name="Lage O.M."/>
            <person name="Pohl T."/>
            <person name="Merkel B.J."/>
            <person name="Hornburger P."/>
            <person name="Mueller R.-W."/>
            <person name="Bruemmer F."/>
            <person name="Labrenz M."/>
            <person name="Spormann A.M."/>
            <person name="Op Den Camp H."/>
            <person name="Overmann J."/>
            <person name="Amann R."/>
            <person name="Jetten M.S.M."/>
            <person name="Mascher T."/>
            <person name="Medema M.H."/>
            <person name="Devos D.P."/>
            <person name="Kaster A.-K."/>
            <person name="Ovreas L."/>
            <person name="Rohde M."/>
            <person name="Galperin M.Y."/>
            <person name="Jogler C."/>
        </authorList>
    </citation>
    <scope>NUCLEOTIDE SEQUENCE [LARGE SCALE GENOMIC DNA]</scope>
    <source>
        <strain evidence="2 3">Pla100</strain>
    </source>
</reference>
<evidence type="ECO:0000313" key="2">
    <source>
        <dbReference type="EMBL" id="TWT91444.1"/>
    </source>
</evidence>
<dbReference type="Proteomes" id="UP000316213">
    <property type="component" value="Unassembled WGS sequence"/>
</dbReference>
<evidence type="ECO:0000313" key="3">
    <source>
        <dbReference type="Proteomes" id="UP000316213"/>
    </source>
</evidence>
<proteinExistence type="predicted"/>
<name>A0A5C5ZV54_9BACT</name>
<dbReference type="AlphaFoldDB" id="A0A5C5ZV54"/>
<protein>
    <submittedName>
        <fullName evidence="2">Uncharacterized protein</fullName>
    </submittedName>
</protein>
<gene>
    <name evidence="1" type="ORF">Pla100_52450</name>
    <name evidence="2" type="ORF">Pla100_52940</name>
</gene>
<sequence length="69" mass="8556">MDYASIGSVLNALIDIKGKLWEEQKLVYKMTSWFRPFTKLRQRRLLKRYERQFEDALYDYDCFQEIRLK</sequence>
<dbReference type="RefSeq" id="WP_146581297.1">
    <property type="nucleotide sequence ID" value="NZ_SJPM01000015.1"/>
</dbReference>
<organism evidence="2 3">
    <name type="scientific">Neorhodopirellula pilleata</name>
    <dbReference type="NCBI Taxonomy" id="2714738"/>
    <lineage>
        <taxon>Bacteria</taxon>
        <taxon>Pseudomonadati</taxon>
        <taxon>Planctomycetota</taxon>
        <taxon>Planctomycetia</taxon>
        <taxon>Pirellulales</taxon>
        <taxon>Pirellulaceae</taxon>
        <taxon>Neorhodopirellula</taxon>
    </lineage>
</organism>
<comment type="caution">
    <text evidence="2">The sequence shown here is derived from an EMBL/GenBank/DDBJ whole genome shotgun (WGS) entry which is preliminary data.</text>
</comment>
<dbReference type="EMBL" id="SJPM01000015">
    <property type="protein sequence ID" value="TWT91395.1"/>
    <property type="molecule type" value="Genomic_DNA"/>
</dbReference>
<accession>A0A5C5ZV54</accession>
<keyword evidence="3" id="KW-1185">Reference proteome</keyword>